<dbReference type="CDD" id="cd14752">
    <property type="entry name" value="GH31_N"/>
    <property type="match status" value="1"/>
</dbReference>
<dbReference type="GO" id="GO:0005975">
    <property type="term" value="P:carbohydrate metabolic process"/>
    <property type="evidence" value="ECO:0007669"/>
    <property type="project" value="InterPro"/>
</dbReference>
<evidence type="ECO:0000259" key="3">
    <source>
        <dbReference type="Pfam" id="PF01055"/>
    </source>
</evidence>
<dbReference type="AlphaFoldDB" id="A0A3P7P5L1"/>
<evidence type="ECO:0000313" key="5">
    <source>
        <dbReference type="Proteomes" id="UP000281553"/>
    </source>
</evidence>
<evidence type="ECO:0000256" key="2">
    <source>
        <dbReference type="RuleBase" id="RU361185"/>
    </source>
</evidence>
<proteinExistence type="inferred from homology"/>
<keyword evidence="1" id="KW-0325">Glycoprotein</keyword>
<dbReference type="GO" id="GO:0004558">
    <property type="term" value="F:alpha-1,4-glucosidase activity"/>
    <property type="evidence" value="ECO:0007669"/>
    <property type="project" value="TreeGrafter"/>
</dbReference>
<dbReference type="Gene3D" id="3.20.20.80">
    <property type="entry name" value="Glycosidases"/>
    <property type="match status" value="1"/>
</dbReference>
<dbReference type="InterPro" id="IPR000322">
    <property type="entry name" value="Glyco_hydro_31_TIM"/>
</dbReference>
<accession>A0A3P7P5L1</accession>
<gene>
    <name evidence="4" type="ORF">DILT_LOCUS11490</name>
</gene>
<comment type="similarity">
    <text evidence="2">Belongs to the glycosyl hydrolase 31 family.</text>
</comment>
<keyword evidence="2" id="KW-0378">Hydrolase</keyword>
<dbReference type="PANTHER" id="PTHR22762:SF133">
    <property type="entry name" value="P-TYPE DOMAIN-CONTAINING PROTEIN"/>
    <property type="match status" value="1"/>
</dbReference>
<dbReference type="SUPFAM" id="SSF74650">
    <property type="entry name" value="Galactose mutarotase-like"/>
    <property type="match status" value="1"/>
</dbReference>
<sequence>MANNHYWQIAFKVLAQRSFGPGERRTQFLLRLQTRERAVMWALDTPPKEHTNLYGVHKFFLGLAADGTAFGIFLLNFNDQEVEFQPMPALTYRTIGGILDFIIFLGPHTQDVDIDYIDGKRDWTVDPVRFAGLGDFIRETIHGQNDMRAVIIFDAAIQASLESNYEVYWDGLRKGV</sequence>
<evidence type="ECO:0000256" key="1">
    <source>
        <dbReference type="ARBA" id="ARBA00023180"/>
    </source>
</evidence>
<dbReference type="PANTHER" id="PTHR22762">
    <property type="entry name" value="ALPHA-GLUCOSIDASE"/>
    <property type="match status" value="1"/>
</dbReference>
<dbReference type="GO" id="GO:0030246">
    <property type="term" value="F:carbohydrate binding"/>
    <property type="evidence" value="ECO:0007669"/>
    <property type="project" value="InterPro"/>
</dbReference>
<evidence type="ECO:0000313" key="4">
    <source>
        <dbReference type="EMBL" id="VDN15659.1"/>
    </source>
</evidence>
<keyword evidence="2" id="KW-0326">Glycosidase</keyword>
<organism evidence="4 5">
    <name type="scientific">Dibothriocephalus latus</name>
    <name type="common">Fish tapeworm</name>
    <name type="synonym">Diphyllobothrium latum</name>
    <dbReference type="NCBI Taxonomy" id="60516"/>
    <lineage>
        <taxon>Eukaryota</taxon>
        <taxon>Metazoa</taxon>
        <taxon>Spiralia</taxon>
        <taxon>Lophotrochozoa</taxon>
        <taxon>Platyhelminthes</taxon>
        <taxon>Cestoda</taxon>
        <taxon>Eucestoda</taxon>
        <taxon>Diphyllobothriidea</taxon>
        <taxon>Diphyllobothriidae</taxon>
        <taxon>Dibothriocephalus</taxon>
    </lineage>
</organism>
<dbReference type="Proteomes" id="UP000281553">
    <property type="component" value="Unassembled WGS sequence"/>
</dbReference>
<dbReference type="InterPro" id="IPR011013">
    <property type="entry name" value="Gal_mutarotase_sf_dom"/>
</dbReference>
<dbReference type="EMBL" id="UYRU01063193">
    <property type="protein sequence ID" value="VDN15659.1"/>
    <property type="molecule type" value="Genomic_DNA"/>
</dbReference>
<protein>
    <recommendedName>
        <fullName evidence="3">Glycoside hydrolase family 31 TIM barrel domain-containing protein</fullName>
    </recommendedName>
</protein>
<dbReference type="OrthoDB" id="5839090at2759"/>
<name>A0A3P7P5L1_DIBLA</name>
<dbReference type="Gene3D" id="2.60.40.1760">
    <property type="entry name" value="glycosyl hydrolase (family 31)"/>
    <property type="match status" value="1"/>
</dbReference>
<dbReference type="Pfam" id="PF01055">
    <property type="entry name" value="Glyco_hydro_31_2nd"/>
    <property type="match status" value="1"/>
</dbReference>
<keyword evidence="5" id="KW-1185">Reference proteome</keyword>
<reference evidence="4 5" key="1">
    <citation type="submission" date="2018-11" db="EMBL/GenBank/DDBJ databases">
        <authorList>
            <consortium name="Pathogen Informatics"/>
        </authorList>
    </citation>
    <scope>NUCLEOTIDE SEQUENCE [LARGE SCALE GENOMIC DNA]</scope>
</reference>
<feature type="domain" description="Glycoside hydrolase family 31 TIM barrel" evidence="3">
    <location>
        <begin position="110"/>
        <end position="176"/>
    </location>
</feature>